<name>A0A0D0CT27_9AGAR</name>
<protein>
    <submittedName>
        <fullName evidence="1">Uncharacterized protein</fullName>
    </submittedName>
</protein>
<sequence length="352" mass="39677">MSSSSTATTPPSTPPAPLLTAALTNLDSSIQETITSLYALQTAFINACNASQQPSVLSWHELPRVQPGSNPFDNIRASFRDLLIEVSATLRKAHTWMGNPIILCQLNRQPLRRSELAGIRQVLLETYHQVIPIREASDAIFRRCEAFILQEFEQVVQHPDTLDLLSRFRTDTSKLHLKVHLDTDSEAFVRANLAVLYPDGISALAAMRSSLAEMHRALFGIYKAWITISEICRLLVQTQTHCVSDSYADGLENLLSNSSRIDPAEIEDLSQSMYDEIIWKRHRKELSSSIWSLNKMASLLLVVPSGASTPLWPAPTLAMVPTFKSVVPKKTQVRQRYAWSQWGRVMNFRWTF</sequence>
<dbReference type="OrthoDB" id="3156427at2759"/>
<dbReference type="AlphaFoldDB" id="A0A0D0CT27"/>
<keyword evidence="2" id="KW-1185">Reference proteome</keyword>
<dbReference type="HOGENOM" id="CLU_787679_0_0_1"/>
<accession>A0A0D0CT27</accession>
<gene>
    <name evidence="1" type="ORF">GYMLUDRAFT_58262</name>
</gene>
<evidence type="ECO:0000313" key="1">
    <source>
        <dbReference type="EMBL" id="KIK62512.1"/>
    </source>
</evidence>
<organism evidence="1 2">
    <name type="scientific">Collybiopsis luxurians FD-317 M1</name>
    <dbReference type="NCBI Taxonomy" id="944289"/>
    <lineage>
        <taxon>Eukaryota</taxon>
        <taxon>Fungi</taxon>
        <taxon>Dikarya</taxon>
        <taxon>Basidiomycota</taxon>
        <taxon>Agaricomycotina</taxon>
        <taxon>Agaricomycetes</taxon>
        <taxon>Agaricomycetidae</taxon>
        <taxon>Agaricales</taxon>
        <taxon>Marasmiineae</taxon>
        <taxon>Omphalotaceae</taxon>
        <taxon>Collybiopsis</taxon>
        <taxon>Collybiopsis luxurians</taxon>
    </lineage>
</organism>
<reference evidence="1 2" key="1">
    <citation type="submission" date="2014-04" db="EMBL/GenBank/DDBJ databases">
        <title>Evolutionary Origins and Diversification of the Mycorrhizal Mutualists.</title>
        <authorList>
            <consortium name="DOE Joint Genome Institute"/>
            <consortium name="Mycorrhizal Genomics Consortium"/>
            <person name="Kohler A."/>
            <person name="Kuo A."/>
            <person name="Nagy L.G."/>
            <person name="Floudas D."/>
            <person name="Copeland A."/>
            <person name="Barry K.W."/>
            <person name="Cichocki N."/>
            <person name="Veneault-Fourrey C."/>
            <person name="LaButti K."/>
            <person name="Lindquist E.A."/>
            <person name="Lipzen A."/>
            <person name="Lundell T."/>
            <person name="Morin E."/>
            <person name="Murat C."/>
            <person name="Riley R."/>
            <person name="Ohm R."/>
            <person name="Sun H."/>
            <person name="Tunlid A."/>
            <person name="Henrissat B."/>
            <person name="Grigoriev I.V."/>
            <person name="Hibbett D.S."/>
            <person name="Martin F."/>
        </authorList>
    </citation>
    <scope>NUCLEOTIDE SEQUENCE [LARGE SCALE GENOMIC DNA]</scope>
    <source>
        <strain evidence="1 2">FD-317 M1</strain>
    </source>
</reference>
<evidence type="ECO:0000313" key="2">
    <source>
        <dbReference type="Proteomes" id="UP000053593"/>
    </source>
</evidence>
<dbReference type="EMBL" id="KN834767">
    <property type="protein sequence ID" value="KIK62512.1"/>
    <property type="molecule type" value="Genomic_DNA"/>
</dbReference>
<proteinExistence type="predicted"/>
<dbReference type="Proteomes" id="UP000053593">
    <property type="component" value="Unassembled WGS sequence"/>
</dbReference>